<dbReference type="Gene3D" id="3.40.50.720">
    <property type="entry name" value="NAD(P)-binding Rossmann-like Domain"/>
    <property type="match status" value="1"/>
</dbReference>
<feature type="compositionally biased region" description="Gly residues" evidence="1">
    <location>
        <begin position="362"/>
        <end position="378"/>
    </location>
</feature>
<evidence type="ECO:0000313" key="3">
    <source>
        <dbReference type="EMBL" id="MEV0362003.1"/>
    </source>
</evidence>
<dbReference type="Pfam" id="PF01370">
    <property type="entry name" value="Epimerase"/>
    <property type="match status" value="1"/>
</dbReference>
<feature type="region of interest" description="Disordered" evidence="1">
    <location>
        <begin position="324"/>
        <end position="385"/>
    </location>
</feature>
<dbReference type="Proteomes" id="UP001551658">
    <property type="component" value="Unassembled WGS sequence"/>
</dbReference>
<evidence type="ECO:0000259" key="2">
    <source>
        <dbReference type="Pfam" id="PF01370"/>
    </source>
</evidence>
<reference evidence="3 4" key="1">
    <citation type="submission" date="2024-06" db="EMBL/GenBank/DDBJ databases">
        <title>The Natural Products Discovery Center: Release of the First 8490 Sequenced Strains for Exploring Actinobacteria Biosynthetic Diversity.</title>
        <authorList>
            <person name="Kalkreuter E."/>
            <person name="Kautsar S.A."/>
            <person name="Yang D."/>
            <person name="Bader C.D."/>
            <person name="Teijaro C.N."/>
            <person name="Fluegel L."/>
            <person name="Davis C.M."/>
            <person name="Simpson J.R."/>
            <person name="Lauterbach L."/>
            <person name="Steele A.D."/>
            <person name="Gui C."/>
            <person name="Meng S."/>
            <person name="Li G."/>
            <person name="Viehrig K."/>
            <person name="Ye F."/>
            <person name="Su P."/>
            <person name="Kiefer A.F."/>
            <person name="Nichols A."/>
            <person name="Cepeda A.J."/>
            <person name="Yan W."/>
            <person name="Fan B."/>
            <person name="Jiang Y."/>
            <person name="Adhikari A."/>
            <person name="Zheng C.-J."/>
            <person name="Schuster L."/>
            <person name="Cowan T.M."/>
            <person name="Smanski M.J."/>
            <person name="Chevrette M.G."/>
            <person name="De Carvalho L.P.S."/>
            <person name="Shen B."/>
        </authorList>
    </citation>
    <scope>NUCLEOTIDE SEQUENCE [LARGE SCALE GENOMIC DNA]</scope>
    <source>
        <strain evidence="3 4">NPDC050671</strain>
    </source>
</reference>
<dbReference type="PANTHER" id="PTHR48079:SF6">
    <property type="entry name" value="NAD(P)-BINDING DOMAIN-CONTAINING PROTEIN-RELATED"/>
    <property type="match status" value="1"/>
</dbReference>
<dbReference type="PANTHER" id="PTHR48079">
    <property type="entry name" value="PROTEIN YEEZ"/>
    <property type="match status" value="1"/>
</dbReference>
<protein>
    <submittedName>
        <fullName evidence="3">NAD-dependent epimerase/dehydratase family protein</fullName>
    </submittedName>
</protein>
<dbReference type="RefSeq" id="WP_357973769.1">
    <property type="nucleotide sequence ID" value="NZ_JBFAIH010000002.1"/>
</dbReference>
<evidence type="ECO:0000313" key="4">
    <source>
        <dbReference type="Proteomes" id="UP001551658"/>
    </source>
</evidence>
<sequence>MKIVVTGASGNVGTALLRSSPDGSELVGIARRRPPRGREPYDRARWIECDIGDPAAASLLPRVFAGADVVVHLAWAVHPQRTDPPLTRTNAAGTANVLHAVTEAGVRHMVCASSVAAYTPAARWRRVDEQWPCGGLSVSAYSRGKADLEAQLDAFEQRQPTIRVARIRPCAVVQGDAAAEMGDWLFGRWLPRAVLGRPGVPVPLWPGLRLQLVHAADVAAAVGSIVEQGATGAFNLAADPVLTATDLAAVFGGFRVPVPHRVLTVGAGVSWRLGLQPLHPAWLRLADRACLVDAGRAARELGWTPRYDAGAACAELAAAMRAGRSGPSAPLAPEHPVFRLGRPTHQSQRPPTRAPAAAAGAGPRGGGSARGTGGAPDGEGGEPLE</sequence>
<dbReference type="EMBL" id="JBFAIH010000002">
    <property type="protein sequence ID" value="MEV0362003.1"/>
    <property type="molecule type" value="Genomic_DNA"/>
</dbReference>
<organism evidence="3 4">
    <name type="scientific">Nocardia fusca</name>
    <dbReference type="NCBI Taxonomy" id="941183"/>
    <lineage>
        <taxon>Bacteria</taxon>
        <taxon>Bacillati</taxon>
        <taxon>Actinomycetota</taxon>
        <taxon>Actinomycetes</taxon>
        <taxon>Mycobacteriales</taxon>
        <taxon>Nocardiaceae</taxon>
        <taxon>Nocardia</taxon>
    </lineage>
</organism>
<accession>A0ABV3F2Y6</accession>
<feature type="compositionally biased region" description="Low complexity" evidence="1">
    <location>
        <begin position="349"/>
        <end position="361"/>
    </location>
</feature>
<evidence type="ECO:0000256" key="1">
    <source>
        <dbReference type="SAM" id="MobiDB-lite"/>
    </source>
</evidence>
<dbReference type="SUPFAM" id="SSF51735">
    <property type="entry name" value="NAD(P)-binding Rossmann-fold domains"/>
    <property type="match status" value="1"/>
</dbReference>
<dbReference type="InterPro" id="IPR001509">
    <property type="entry name" value="Epimerase_deHydtase"/>
</dbReference>
<dbReference type="InterPro" id="IPR036291">
    <property type="entry name" value="NAD(P)-bd_dom_sf"/>
</dbReference>
<comment type="caution">
    <text evidence="3">The sequence shown here is derived from an EMBL/GenBank/DDBJ whole genome shotgun (WGS) entry which is preliminary data.</text>
</comment>
<dbReference type="InterPro" id="IPR051783">
    <property type="entry name" value="NAD(P)-dependent_oxidoreduct"/>
</dbReference>
<name>A0ABV3F2Y6_9NOCA</name>
<proteinExistence type="predicted"/>
<gene>
    <name evidence="3" type="ORF">AB0H72_04795</name>
</gene>
<feature type="domain" description="NAD-dependent epimerase/dehydratase" evidence="2">
    <location>
        <begin position="3"/>
        <end position="236"/>
    </location>
</feature>
<keyword evidence="4" id="KW-1185">Reference proteome</keyword>